<dbReference type="SUPFAM" id="SSF47473">
    <property type="entry name" value="EF-hand"/>
    <property type="match status" value="1"/>
</dbReference>
<evidence type="ECO:0000313" key="3">
    <source>
        <dbReference type="EMBL" id="CAH3036206.1"/>
    </source>
</evidence>
<feature type="domain" description="EF-hand" evidence="2">
    <location>
        <begin position="12"/>
        <end position="47"/>
    </location>
</feature>
<dbReference type="PANTHER" id="PTHR23048">
    <property type="entry name" value="MYOSIN LIGHT CHAIN 1, 3"/>
    <property type="match status" value="1"/>
</dbReference>
<feature type="domain" description="EF-hand" evidence="2">
    <location>
        <begin position="84"/>
        <end position="119"/>
    </location>
</feature>
<evidence type="ECO:0000259" key="2">
    <source>
        <dbReference type="PROSITE" id="PS50222"/>
    </source>
</evidence>
<evidence type="ECO:0000256" key="1">
    <source>
        <dbReference type="ARBA" id="ARBA00022737"/>
    </source>
</evidence>
<dbReference type="PROSITE" id="PS50222">
    <property type="entry name" value="EF_HAND_2"/>
    <property type="match status" value="2"/>
</dbReference>
<gene>
    <name evidence="3" type="ORF">PLOB_00030838</name>
</gene>
<keyword evidence="4" id="KW-1185">Reference proteome</keyword>
<proteinExistence type="predicted"/>
<dbReference type="InterPro" id="IPR050230">
    <property type="entry name" value="CALM/Myosin/TropC-like"/>
</dbReference>
<comment type="caution">
    <text evidence="3">The sequence shown here is derived from an EMBL/GenBank/DDBJ whole genome shotgun (WGS) entry which is preliminary data.</text>
</comment>
<dbReference type="EMBL" id="CALNXK010000004">
    <property type="protein sequence ID" value="CAH3036206.1"/>
    <property type="molecule type" value="Genomic_DNA"/>
</dbReference>
<dbReference type="SMART" id="SM00054">
    <property type="entry name" value="EFh"/>
    <property type="match status" value="2"/>
</dbReference>
<keyword evidence="1" id="KW-0677">Repeat</keyword>
<reference evidence="3 4" key="1">
    <citation type="submission" date="2022-05" db="EMBL/GenBank/DDBJ databases">
        <authorList>
            <consortium name="Genoscope - CEA"/>
            <person name="William W."/>
        </authorList>
    </citation>
    <scope>NUCLEOTIDE SEQUENCE [LARGE SCALE GENOMIC DNA]</scope>
</reference>
<name>A0ABN8MYW6_9CNID</name>
<protein>
    <recommendedName>
        <fullName evidence="2">EF-hand domain-containing protein</fullName>
    </recommendedName>
</protein>
<evidence type="ECO:0000313" key="4">
    <source>
        <dbReference type="Proteomes" id="UP001159405"/>
    </source>
</evidence>
<dbReference type="Pfam" id="PF13499">
    <property type="entry name" value="EF-hand_7"/>
    <property type="match status" value="1"/>
</dbReference>
<dbReference type="Gene3D" id="1.10.238.10">
    <property type="entry name" value="EF-hand"/>
    <property type="match status" value="2"/>
</dbReference>
<accession>A0ABN8MYW6</accession>
<dbReference type="PANTHER" id="PTHR23048:SF0">
    <property type="entry name" value="CALMODULIN LIKE 3"/>
    <property type="match status" value="1"/>
</dbReference>
<dbReference type="InterPro" id="IPR011992">
    <property type="entry name" value="EF-hand-dom_pair"/>
</dbReference>
<dbReference type="Pfam" id="PF13833">
    <property type="entry name" value="EF-hand_8"/>
    <property type="match status" value="1"/>
</dbReference>
<sequence>GKTISRRNRGLFINLEYIEVFEFFGQNKNGCISTKQLRQAMRMIGLNPTDHQIQHIINEKEYDGNTSLKLADFIKTTEEFKKPSDKSDLIMAFRVFDPENKGYVEVKEMKRAFMRLKDIPKEEIENIFEEANLQDNRHIYFDG</sequence>
<dbReference type="Proteomes" id="UP001159405">
    <property type="component" value="Unassembled WGS sequence"/>
</dbReference>
<organism evidence="3 4">
    <name type="scientific">Porites lobata</name>
    <dbReference type="NCBI Taxonomy" id="104759"/>
    <lineage>
        <taxon>Eukaryota</taxon>
        <taxon>Metazoa</taxon>
        <taxon>Cnidaria</taxon>
        <taxon>Anthozoa</taxon>
        <taxon>Hexacorallia</taxon>
        <taxon>Scleractinia</taxon>
        <taxon>Fungiina</taxon>
        <taxon>Poritidae</taxon>
        <taxon>Porites</taxon>
    </lineage>
</organism>
<dbReference type="InterPro" id="IPR002048">
    <property type="entry name" value="EF_hand_dom"/>
</dbReference>
<feature type="non-terminal residue" evidence="3">
    <location>
        <position position="1"/>
    </location>
</feature>